<dbReference type="Gene3D" id="3.10.20.90">
    <property type="entry name" value="Phosphatidylinositol 3-kinase Catalytic Subunit, Chain A, domain 1"/>
    <property type="match status" value="1"/>
</dbReference>
<dbReference type="SMART" id="SM00256">
    <property type="entry name" value="FBOX"/>
    <property type="match status" value="1"/>
</dbReference>
<name>A0A834Y8X1_TETSI</name>
<organism evidence="2 3">
    <name type="scientific">Tetracentron sinense</name>
    <name type="common">Spur-leaf</name>
    <dbReference type="NCBI Taxonomy" id="13715"/>
    <lineage>
        <taxon>Eukaryota</taxon>
        <taxon>Viridiplantae</taxon>
        <taxon>Streptophyta</taxon>
        <taxon>Embryophyta</taxon>
        <taxon>Tracheophyta</taxon>
        <taxon>Spermatophyta</taxon>
        <taxon>Magnoliopsida</taxon>
        <taxon>Trochodendrales</taxon>
        <taxon>Trochodendraceae</taxon>
        <taxon>Tetracentron</taxon>
    </lineage>
</organism>
<dbReference type="OrthoDB" id="101791at2759"/>
<accession>A0A834Y8X1</accession>
<dbReference type="SUPFAM" id="SSF81383">
    <property type="entry name" value="F-box domain"/>
    <property type="match status" value="1"/>
</dbReference>
<sequence length="486" mass="54018">MKLRIRSLESKETLRIQTPSPSSLQDLKDAISEKISSLPETLHLSLNRKDELDCSSPEESLQSLGITSGDLIFYTLSPNGFSGETLIHTPVIVQASSLDLQEKTENSQVHMFDFNSKETLTLAPNPQQEETLGFSDSVDETPNDLENMNFDDESVVVGKSCSVPCFLSKVFTEDMGNADGDRKLLIIAVHAVMLESGFVCFDPSTEKKIDGFHLPQGWASTGFTVGLGYTLPSLVGSGHGAVESVALKFQVLGKFVTVYGSVTSEVSGSYRVCLDETCFLQSINFVWRNFDSIDAMNEKDGSSKSFHERKVFEFWKIVKDGLALPLLIDLCEKTGLAPPPCLMRLPTELKIRVLELLPGVDMAKVGCVCSELRYLSSNDDLWKQKFAEEFGLSDAKKIQGGSHWKERFTASWENRKKRKRMGFMRERINFQGRIPSVGIPFFPIGNPGIVGGDYDRLPGLHVPAPFGPGLGFPRFPVRRNWAHFLL</sequence>
<comment type="caution">
    <text evidence="2">The sequence shown here is derived from an EMBL/GenBank/DDBJ whole genome shotgun (WGS) entry which is preliminary data.</text>
</comment>
<dbReference type="OMA" id="QRPNLPH"/>
<dbReference type="PANTHER" id="PTHR47602:SF2">
    <property type="entry name" value="F-BOX PROTEIN SKIP22"/>
    <property type="match status" value="1"/>
</dbReference>
<dbReference type="SUPFAM" id="SSF54236">
    <property type="entry name" value="Ubiquitin-like"/>
    <property type="match status" value="1"/>
</dbReference>
<dbReference type="Pfam" id="PF11543">
    <property type="entry name" value="UN_NPL4"/>
    <property type="match status" value="1"/>
</dbReference>
<protein>
    <recommendedName>
        <fullName evidence="1">F-box domain-containing protein</fullName>
    </recommendedName>
</protein>
<dbReference type="InterPro" id="IPR029071">
    <property type="entry name" value="Ubiquitin-like_domsf"/>
</dbReference>
<feature type="domain" description="F-box" evidence="1">
    <location>
        <begin position="339"/>
        <end position="385"/>
    </location>
</feature>
<evidence type="ECO:0000313" key="3">
    <source>
        <dbReference type="Proteomes" id="UP000655225"/>
    </source>
</evidence>
<dbReference type="Gene3D" id="3.40.1000.30">
    <property type="match status" value="1"/>
</dbReference>
<dbReference type="CDD" id="cd22165">
    <property type="entry name" value="F-box_AtSKIP22-like"/>
    <property type="match status" value="1"/>
</dbReference>
<dbReference type="InterPro" id="IPR001810">
    <property type="entry name" value="F-box_dom"/>
</dbReference>
<dbReference type="PANTHER" id="PTHR47602">
    <property type="entry name" value="F-BOX PROTEIN SKIP22"/>
    <property type="match status" value="1"/>
</dbReference>
<dbReference type="EMBL" id="JABCRI010000024">
    <property type="protein sequence ID" value="KAF8377676.1"/>
    <property type="molecule type" value="Genomic_DNA"/>
</dbReference>
<dbReference type="InterPro" id="IPR024682">
    <property type="entry name" value="Npl4_Ub-like_dom"/>
</dbReference>
<reference evidence="2 3" key="1">
    <citation type="submission" date="2020-04" db="EMBL/GenBank/DDBJ databases">
        <title>Plant Genome Project.</title>
        <authorList>
            <person name="Zhang R.-G."/>
        </authorList>
    </citation>
    <scope>NUCLEOTIDE SEQUENCE [LARGE SCALE GENOMIC DNA]</scope>
    <source>
        <strain evidence="2">YNK0</strain>
        <tissue evidence="2">Leaf</tissue>
    </source>
</reference>
<evidence type="ECO:0000313" key="2">
    <source>
        <dbReference type="EMBL" id="KAF8377676.1"/>
    </source>
</evidence>
<dbReference type="Gene3D" id="1.20.1280.50">
    <property type="match status" value="1"/>
</dbReference>
<dbReference type="Pfam" id="PF12937">
    <property type="entry name" value="F-box-like"/>
    <property type="match status" value="1"/>
</dbReference>
<dbReference type="Proteomes" id="UP000655225">
    <property type="component" value="Unassembled WGS sequence"/>
</dbReference>
<dbReference type="InterPro" id="IPR036047">
    <property type="entry name" value="F-box-like_dom_sf"/>
</dbReference>
<dbReference type="PROSITE" id="PS50181">
    <property type="entry name" value="FBOX"/>
    <property type="match status" value="1"/>
</dbReference>
<keyword evidence="3" id="KW-1185">Reference proteome</keyword>
<gene>
    <name evidence="2" type="ORF">HHK36_031060</name>
</gene>
<proteinExistence type="predicted"/>
<evidence type="ECO:0000259" key="1">
    <source>
        <dbReference type="PROSITE" id="PS50181"/>
    </source>
</evidence>
<dbReference type="AlphaFoldDB" id="A0A834Y8X1"/>